<evidence type="ECO:0000256" key="1">
    <source>
        <dbReference type="SAM" id="SignalP"/>
    </source>
</evidence>
<comment type="caution">
    <text evidence="3">The sequence shown here is derived from an EMBL/GenBank/DDBJ whole genome shotgun (WGS) entry which is preliminary data.</text>
</comment>
<name>A0A265UQD0_9FLAO</name>
<dbReference type="OrthoDB" id="9809549at2"/>
<dbReference type="Gene3D" id="3.40.50.1820">
    <property type="entry name" value="alpha/beta hydrolase"/>
    <property type="match status" value="1"/>
</dbReference>
<dbReference type="InterPro" id="IPR022742">
    <property type="entry name" value="Hydrolase_4"/>
</dbReference>
<accession>A0A265UQD0</accession>
<dbReference type="RefSeq" id="WP_094968796.1">
    <property type="nucleotide sequence ID" value="NZ_NGJN01000006.1"/>
</dbReference>
<keyword evidence="1" id="KW-0732">Signal</keyword>
<feature type="chain" id="PRO_5013215576" evidence="1">
    <location>
        <begin position="20"/>
        <end position="313"/>
    </location>
</feature>
<gene>
    <name evidence="3" type="ORF">CA834_11145</name>
</gene>
<dbReference type="InterPro" id="IPR053145">
    <property type="entry name" value="AB_hydrolase_Est10"/>
</dbReference>
<dbReference type="AlphaFoldDB" id="A0A265UQD0"/>
<feature type="domain" description="Serine aminopeptidase S33" evidence="2">
    <location>
        <begin position="78"/>
        <end position="278"/>
    </location>
</feature>
<evidence type="ECO:0000313" key="3">
    <source>
        <dbReference type="EMBL" id="OZV67499.1"/>
    </source>
</evidence>
<dbReference type="InterPro" id="IPR029058">
    <property type="entry name" value="AB_hydrolase_fold"/>
</dbReference>
<dbReference type="PANTHER" id="PTHR43265">
    <property type="entry name" value="ESTERASE ESTD"/>
    <property type="match status" value="1"/>
</dbReference>
<evidence type="ECO:0000259" key="2">
    <source>
        <dbReference type="Pfam" id="PF12146"/>
    </source>
</evidence>
<sequence length="313" mass="34962">MRISYLLLFLLSTPFSVFSQSSVLSEDILLMNDSIQLPGTLTYKADKKEQPLAIFIQGSGNPDRNGNQLALGIKANYIKSLRDSLNQNGIAFYSFDKRNVTPSNIKFLTQHFIFEDLVDDVETIINHFGNDKRFNSITLIGHSQGSLVGMLAISEHIDGFVSVSGLGESADKTIVKQVTAQSEVLGNTTREHFSELKATGSIKEVNPMLISLFAKQNHEFLISYINYIPSEEIKKIKIPILILNGTKDLQVKTSEAELLHKANPESKLVLIENMNHVLKTIDNDEDNLKSYSSSEFPLSKHLVAEITEFIKSK</sequence>
<dbReference type="SUPFAM" id="SSF53474">
    <property type="entry name" value="alpha/beta-Hydrolases"/>
    <property type="match status" value="1"/>
</dbReference>
<evidence type="ECO:0000313" key="4">
    <source>
        <dbReference type="Proteomes" id="UP000216840"/>
    </source>
</evidence>
<dbReference type="GO" id="GO:0052689">
    <property type="term" value="F:carboxylic ester hydrolase activity"/>
    <property type="evidence" value="ECO:0007669"/>
    <property type="project" value="TreeGrafter"/>
</dbReference>
<reference evidence="3 4" key="1">
    <citation type="submission" date="2017-05" db="EMBL/GenBank/DDBJ databases">
        <title>The draft genome sequence of Idiomarina salinarum WNB302.</title>
        <authorList>
            <person name="Sun Y."/>
            <person name="Chen B."/>
            <person name="Du Z."/>
        </authorList>
    </citation>
    <scope>NUCLEOTIDE SEQUENCE [LARGE SCALE GENOMIC DNA]</scope>
    <source>
        <strain evidence="3 4">WNB302</strain>
    </source>
</reference>
<feature type="signal peptide" evidence="1">
    <location>
        <begin position="1"/>
        <end position="19"/>
    </location>
</feature>
<dbReference type="Proteomes" id="UP000216840">
    <property type="component" value="Unassembled WGS sequence"/>
</dbReference>
<dbReference type="EMBL" id="NGJN01000006">
    <property type="protein sequence ID" value="OZV67499.1"/>
    <property type="molecule type" value="Genomic_DNA"/>
</dbReference>
<keyword evidence="4" id="KW-1185">Reference proteome</keyword>
<protein>
    <submittedName>
        <fullName evidence="3">Alpha/beta hydrolase</fullName>
    </submittedName>
</protein>
<dbReference type="Pfam" id="PF12146">
    <property type="entry name" value="Hydrolase_4"/>
    <property type="match status" value="1"/>
</dbReference>
<dbReference type="PANTHER" id="PTHR43265:SF1">
    <property type="entry name" value="ESTERASE ESTD"/>
    <property type="match status" value="1"/>
</dbReference>
<organism evidence="3 4">
    <name type="scientific">Winogradskyella aurantia</name>
    <dbReference type="NCBI Taxonomy" id="1915063"/>
    <lineage>
        <taxon>Bacteria</taxon>
        <taxon>Pseudomonadati</taxon>
        <taxon>Bacteroidota</taxon>
        <taxon>Flavobacteriia</taxon>
        <taxon>Flavobacteriales</taxon>
        <taxon>Flavobacteriaceae</taxon>
        <taxon>Winogradskyella</taxon>
    </lineage>
</organism>
<proteinExistence type="predicted"/>
<keyword evidence="3" id="KW-0378">Hydrolase</keyword>